<evidence type="ECO:0000313" key="1">
    <source>
        <dbReference type="EMBL" id="MBC3884110.1"/>
    </source>
</evidence>
<dbReference type="Proteomes" id="UP000613113">
    <property type="component" value="Unassembled WGS sequence"/>
</dbReference>
<evidence type="ECO:0000313" key="2">
    <source>
        <dbReference type="Proteomes" id="UP000613113"/>
    </source>
</evidence>
<comment type="caution">
    <text evidence="1">The sequence shown here is derived from an EMBL/GenBank/DDBJ whole genome shotgun (WGS) entry which is preliminary data.</text>
</comment>
<dbReference type="PANTHER" id="PTHR36154:SF1">
    <property type="entry name" value="DNA-BINDING TRANSCRIPTIONAL ACTIVATOR ALPA"/>
    <property type="match status" value="1"/>
</dbReference>
<dbReference type="InterPro" id="IPR052931">
    <property type="entry name" value="Prophage_regulatory_activator"/>
</dbReference>
<organism evidence="1 2">
    <name type="scientific">Undibacterium griseum</name>
    <dbReference type="NCBI Taxonomy" id="2762295"/>
    <lineage>
        <taxon>Bacteria</taxon>
        <taxon>Pseudomonadati</taxon>
        <taxon>Pseudomonadota</taxon>
        <taxon>Betaproteobacteria</taxon>
        <taxon>Burkholderiales</taxon>
        <taxon>Oxalobacteraceae</taxon>
        <taxon>Undibacterium</taxon>
    </lineage>
</organism>
<dbReference type="EMBL" id="JACOGC010000001">
    <property type="protein sequence ID" value="MBC3884110.1"/>
    <property type="molecule type" value="Genomic_DNA"/>
</dbReference>
<sequence>MQNLPHPQLLRRQQVELMTGLKRSSIYGRMNPQCKQYDPSFPKPVSLSAAGKGSVAWIASEIDAWIAGRIAASRLSSHGSN</sequence>
<dbReference type="Pfam" id="PF05930">
    <property type="entry name" value="Phage_AlpA"/>
    <property type="match status" value="1"/>
</dbReference>
<gene>
    <name evidence="1" type="ORF">H8K27_03105</name>
</gene>
<reference evidence="1 2" key="1">
    <citation type="submission" date="2020-08" db="EMBL/GenBank/DDBJ databases">
        <title>Novel species isolated from subtropical streams in China.</title>
        <authorList>
            <person name="Lu H."/>
        </authorList>
    </citation>
    <scope>NUCLEOTIDE SEQUENCE [LARGE SCALE GENOMIC DNA]</scope>
    <source>
        <strain evidence="1 2">FT31W</strain>
    </source>
</reference>
<keyword evidence="2" id="KW-1185">Reference proteome</keyword>
<dbReference type="RefSeq" id="WP_186861724.1">
    <property type="nucleotide sequence ID" value="NZ_JACOGC010000001.1"/>
</dbReference>
<protein>
    <submittedName>
        <fullName evidence="1">AlpA family phage regulatory protein</fullName>
    </submittedName>
</protein>
<dbReference type="Gene3D" id="1.10.238.160">
    <property type="match status" value="1"/>
</dbReference>
<name>A0ABR6YJY4_9BURK</name>
<accession>A0ABR6YJY4</accession>
<dbReference type="PANTHER" id="PTHR36154">
    <property type="entry name" value="DNA-BINDING TRANSCRIPTIONAL ACTIVATOR ALPA"/>
    <property type="match status" value="1"/>
</dbReference>
<proteinExistence type="predicted"/>
<dbReference type="InterPro" id="IPR010260">
    <property type="entry name" value="AlpA"/>
</dbReference>